<evidence type="ECO:0000313" key="2">
    <source>
        <dbReference type="Proteomes" id="UP001321473"/>
    </source>
</evidence>
<accession>A0AAQ4D2L3</accession>
<sequence>MLQISAMHVFNPLSTSFDGDCSCVPNKTAFLGRTKQVLLVFKVFLEDGTEVDEESFKYMQENFGGYLGCTFILGSSAFTSDPFNAG</sequence>
<dbReference type="Proteomes" id="UP001321473">
    <property type="component" value="Unassembled WGS sequence"/>
</dbReference>
<comment type="caution">
    <text evidence="1">The sequence shown here is derived from an EMBL/GenBank/DDBJ whole genome shotgun (WGS) entry which is preliminary data.</text>
</comment>
<dbReference type="AlphaFoldDB" id="A0AAQ4D2L3"/>
<protein>
    <submittedName>
        <fullName evidence="1">Uncharacterized protein</fullName>
    </submittedName>
</protein>
<reference evidence="1 2" key="1">
    <citation type="journal article" date="2023" name="Arcadia Sci">
        <title>De novo assembly of a long-read Amblyomma americanum tick genome.</title>
        <authorList>
            <person name="Chou S."/>
            <person name="Poskanzer K.E."/>
            <person name="Rollins M."/>
            <person name="Thuy-Boun P.S."/>
        </authorList>
    </citation>
    <scope>NUCLEOTIDE SEQUENCE [LARGE SCALE GENOMIC DNA]</scope>
    <source>
        <strain evidence="1">F_SG_1</strain>
        <tissue evidence="1">Salivary glands</tissue>
    </source>
</reference>
<proteinExistence type="predicted"/>
<keyword evidence="2" id="KW-1185">Reference proteome</keyword>
<dbReference type="EMBL" id="JARKHS020035972">
    <property type="protein sequence ID" value="KAK8756703.1"/>
    <property type="molecule type" value="Genomic_DNA"/>
</dbReference>
<name>A0AAQ4D2L3_AMBAM</name>
<organism evidence="1 2">
    <name type="scientific">Amblyomma americanum</name>
    <name type="common">Lone star tick</name>
    <dbReference type="NCBI Taxonomy" id="6943"/>
    <lineage>
        <taxon>Eukaryota</taxon>
        <taxon>Metazoa</taxon>
        <taxon>Ecdysozoa</taxon>
        <taxon>Arthropoda</taxon>
        <taxon>Chelicerata</taxon>
        <taxon>Arachnida</taxon>
        <taxon>Acari</taxon>
        <taxon>Parasitiformes</taxon>
        <taxon>Ixodida</taxon>
        <taxon>Ixodoidea</taxon>
        <taxon>Ixodidae</taxon>
        <taxon>Amblyomminae</taxon>
        <taxon>Amblyomma</taxon>
    </lineage>
</organism>
<gene>
    <name evidence="1" type="ORF">V5799_000589</name>
</gene>
<evidence type="ECO:0000313" key="1">
    <source>
        <dbReference type="EMBL" id="KAK8756703.1"/>
    </source>
</evidence>